<dbReference type="InterPro" id="IPR023606">
    <property type="entry name" value="CoA-Trfase_III_dom_1_sf"/>
</dbReference>
<dbReference type="SUPFAM" id="SSF89796">
    <property type="entry name" value="CoA-transferase family III (CaiB/BaiF)"/>
    <property type="match status" value="1"/>
</dbReference>
<evidence type="ECO:0000256" key="1">
    <source>
        <dbReference type="ARBA" id="ARBA00022679"/>
    </source>
</evidence>
<evidence type="ECO:0000313" key="2">
    <source>
        <dbReference type="EMBL" id="MQX09665.1"/>
    </source>
</evidence>
<keyword evidence="1 2" id="KW-0808">Transferase</keyword>
<reference evidence="2 3" key="1">
    <citation type="journal article" date="2013" name="Genome Biol.">
        <title>Comparative genomics of the core and accessory genomes of 48 Sinorhizobium strains comprising five genospecies.</title>
        <authorList>
            <person name="Sugawara M."/>
            <person name="Epstein B."/>
            <person name="Badgley B.D."/>
            <person name="Unno T."/>
            <person name="Xu L."/>
            <person name="Reese J."/>
            <person name="Gyaneshwar P."/>
            <person name="Denny R."/>
            <person name="Mudge J."/>
            <person name="Bharti A.K."/>
            <person name="Farmer A.D."/>
            <person name="May G.D."/>
            <person name="Woodward J.E."/>
            <person name="Medigue C."/>
            <person name="Vallenet D."/>
            <person name="Lajus A."/>
            <person name="Rouy Z."/>
            <person name="Martinez-Vaz B."/>
            <person name="Tiffin P."/>
            <person name="Young N.D."/>
            <person name="Sadowsky M.J."/>
        </authorList>
    </citation>
    <scope>NUCLEOTIDE SEQUENCE [LARGE SCALE GENOMIC DNA]</scope>
    <source>
        <strain evidence="2 3">USDA205</strain>
    </source>
</reference>
<dbReference type="PANTHER" id="PTHR48207:SF4">
    <property type="entry name" value="BLL6097 PROTEIN"/>
    <property type="match status" value="1"/>
</dbReference>
<dbReference type="Pfam" id="PF02515">
    <property type="entry name" value="CoA_transf_3"/>
    <property type="match status" value="1"/>
</dbReference>
<comment type="caution">
    <text evidence="2">The sequence shown here is derived from an EMBL/GenBank/DDBJ whole genome shotgun (WGS) entry which is preliminary data.</text>
</comment>
<dbReference type="Gene3D" id="3.40.50.10540">
    <property type="entry name" value="Crotonobetainyl-coa:carnitine coa-transferase, domain 1"/>
    <property type="match status" value="1"/>
</dbReference>
<name>A0A844ACU1_RHIFR</name>
<dbReference type="GO" id="GO:0008410">
    <property type="term" value="F:CoA-transferase activity"/>
    <property type="evidence" value="ECO:0007669"/>
    <property type="project" value="TreeGrafter"/>
</dbReference>
<dbReference type="PANTHER" id="PTHR48207">
    <property type="entry name" value="SUCCINATE--HYDROXYMETHYLGLUTARATE COA-TRANSFERASE"/>
    <property type="match status" value="1"/>
</dbReference>
<dbReference type="InterPro" id="IPR003673">
    <property type="entry name" value="CoA-Trfase_fam_III"/>
</dbReference>
<organism evidence="2 3">
    <name type="scientific">Rhizobium fredii</name>
    <name type="common">Sinorhizobium fredii</name>
    <dbReference type="NCBI Taxonomy" id="380"/>
    <lineage>
        <taxon>Bacteria</taxon>
        <taxon>Pseudomonadati</taxon>
        <taxon>Pseudomonadota</taxon>
        <taxon>Alphaproteobacteria</taxon>
        <taxon>Hyphomicrobiales</taxon>
        <taxon>Rhizobiaceae</taxon>
        <taxon>Sinorhizobium/Ensifer group</taxon>
        <taxon>Sinorhizobium</taxon>
    </lineage>
</organism>
<dbReference type="EMBL" id="WISZ01000123">
    <property type="protein sequence ID" value="MQX09665.1"/>
    <property type="molecule type" value="Genomic_DNA"/>
</dbReference>
<protein>
    <submittedName>
        <fullName evidence="2">CoA transferase</fullName>
    </submittedName>
</protein>
<sequence length="409" mass="44046">MLRHALNNLTVIDFTHVGAGPTCTMLMADMGARVIKVEPPGGELGRKLGPAWIGQDSALFHGFNRNKLGLSLDMKADGAVDLARRLVGKADVLVESMRPGVMQRLGLGYEALKELNPRLIYCSISAYGQEGPYADRAGVDGIMQADSGLMSIIGSEGAEPAKVQAPVVDVFTGYVAVMGILAQLHKAQATGLGAHLDVNLFGASIALQQVSLTNYLTDREVPEKIGSAAPYSAPNEAFETADGWLMLAAYNGGRWERLCDVLGLPELASDPRFATSSKRVANRRMMREILGARFRTESRDHWLSALLEADILCAPVATYDDLLRHPQLQANGMIMTLDHPELGQIRMPGFPINSRDMNGKDHQPAPELGADTRSILASFGFEESEIDALVKKGAVGDRWAEPKSVAAVG</sequence>
<dbReference type="RefSeq" id="WP_037435040.1">
    <property type="nucleotide sequence ID" value="NZ_BJNI01000085.1"/>
</dbReference>
<proteinExistence type="predicted"/>
<evidence type="ECO:0000313" key="3">
    <source>
        <dbReference type="Proteomes" id="UP000466694"/>
    </source>
</evidence>
<dbReference type="InterPro" id="IPR044855">
    <property type="entry name" value="CoA-Trfase_III_dom3_sf"/>
</dbReference>
<accession>A0A844ACU1</accession>
<gene>
    <name evidence="2" type="ORF">GHK48_15630</name>
</gene>
<dbReference type="Proteomes" id="UP000466694">
    <property type="component" value="Unassembled WGS sequence"/>
</dbReference>
<dbReference type="InterPro" id="IPR050483">
    <property type="entry name" value="CoA-transferase_III_domain"/>
</dbReference>
<dbReference type="Gene3D" id="3.30.1540.10">
    <property type="entry name" value="formyl-coa transferase, domain 3"/>
    <property type="match status" value="1"/>
</dbReference>
<dbReference type="AlphaFoldDB" id="A0A844ACU1"/>